<feature type="compositionally biased region" description="Low complexity" evidence="1">
    <location>
        <begin position="656"/>
        <end position="668"/>
    </location>
</feature>
<gene>
    <name evidence="3" type="ORF">FQA47_013497</name>
</gene>
<keyword evidence="2" id="KW-0812">Transmembrane</keyword>
<feature type="compositionally biased region" description="Low complexity" evidence="1">
    <location>
        <begin position="617"/>
        <end position="632"/>
    </location>
</feature>
<organism evidence="3 4">
    <name type="scientific">Oryzias melastigma</name>
    <name type="common">Marine medaka</name>
    <dbReference type="NCBI Taxonomy" id="30732"/>
    <lineage>
        <taxon>Eukaryota</taxon>
        <taxon>Metazoa</taxon>
        <taxon>Chordata</taxon>
        <taxon>Craniata</taxon>
        <taxon>Vertebrata</taxon>
        <taxon>Euteleostomi</taxon>
        <taxon>Actinopterygii</taxon>
        <taxon>Neopterygii</taxon>
        <taxon>Teleostei</taxon>
        <taxon>Neoteleostei</taxon>
        <taxon>Acanthomorphata</taxon>
        <taxon>Ovalentaria</taxon>
        <taxon>Atherinomorphae</taxon>
        <taxon>Beloniformes</taxon>
        <taxon>Adrianichthyidae</taxon>
        <taxon>Oryziinae</taxon>
        <taxon>Oryzias</taxon>
    </lineage>
</organism>
<dbReference type="AlphaFoldDB" id="A0A834BP01"/>
<protein>
    <submittedName>
        <fullName evidence="3">Uncharacterized protein</fullName>
    </submittedName>
</protein>
<proteinExistence type="predicted"/>
<accession>A0A834BP01</accession>
<reference evidence="3" key="1">
    <citation type="journal article" name="BMC Genomics">
        <title>Long-read sequencing and de novo genome assembly of marine medaka (Oryzias melastigma).</title>
        <authorList>
            <person name="Liang P."/>
            <person name="Saqib H.S.A."/>
            <person name="Ni X."/>
            <person name="Shen Y."/>
        </authorList>
    </citation>
    <scope>NUCLEOTIDE SEQUENCE</scope>
    <source>
        <strain evidence="3">Bigg-433</strain>
    </source>
</reference>
<dbReference type="EMBL" id="WKFB01001200">
    <property type="protein sequence ID" value="KAF6714820.1"/>
    <property type="molecule type" value="Genomic_DNA"/>
</dbReference>
<comment type="caution">
    <text evidence="3">The sequence shown here is derived from an EMBL/GenBank/DDBJ whole genome shotgun (WGS) entry which is preliminary data.</text>
</comment>
<evidence type="ECO:0000313" key="4">
    <source>
        <dbReference type="Proteomes" id="UP000646548"/>
    </source>
</evidence>
<dbReference type="Proteomes" id="UP000646548">
    <property type="component" value="Unassembled WGS sequence"/>
</dbReference>
<keyword evidence="2" id="KW-0472">Membrane</keyword>
<keyword evidence="2" id="KW-1133">Transmembrane helix</keyword>
<feature type="region of interest" description="Disordered" evidence="1">
    <location>
        <begin position="615"/>
        <end position="668"/>
    </location>
</feature>
<evidence type="ECO:0000256" key="1">
    <source>
        <dbReference type="SAM" id="MobiDB-lite"/>
    </source>
</evidence>
<evidence type="ECO:0000313" key="3">
    <source>
        <dbReference type="EMBL" id="KAF6714820.1"/>
    </source>
</evidence>
<feature type="compositionally biased region" description="Low complexity" evidence="1">
    <location>
        <begin position="216"/>
        <end position="231"/>
    </location>
</feature>
<feature type="transmembrane region" description="Helical" evidence="2">
    <location>
        <begin position="547"/>
        <end position="568"/>
    </location>
</feature>
<feature type="region of interest" description="Disordered" evidence="1">
    <location>
        <begin position="209"/>
        <end position="231"/>
    </location>
</feature>
<sequence>MDRYEFREDDIVFIPFPRINEDWTVTFKQHSKIRDVKIIEAQRVLFRNNPFYHRMKVNDFAIEISHLKRNESGTFKFIDREGNLASVLEVIPSASMDFNPGIMFEFGTLVLIVFHTIGCGLCLRMFCCKNGKPPSQVAQTAQEPRTHYDDLNECEGSGFSATPNPAAFPPPAVNVPLPPPAMNAGISHDAAAASSGPVAYQPTYEIKNISQPEVTPPASEKSAPSSSSGYNPVSSDYQPMFEIMFLTLFAVFYVLFGSSCGLSEKSRCYGDSVDLDSFSLNKKLYFHPERGRKILLMNNREAMDPRLKVSTNSVKLTQLTEKDNGKFSVSIYYGKVLYILLLTVLDCTTNISLFYGEELVHNVPSNAELLEFTPFHGLEEPQVLWERENPQNHSRTRRKVSENVFIISKVTQEDNGDYNFRQEDSSLVKQLRLSVKENTSYYDFEEYEDVFFPFPWGTGNFTVTFKPQNREENATIIRAGSVVRNNNPFYHRITIKDVGIDISHVECSDAGTFEFRDSAGNLALIYYVNITESHHSSSNLSVKVVDVSVVVPVVVAILGLLCCCCYCCKKYCCKKTKPPSPVAQTLIDPKVYYHAYQPINEETNISQPGVVLRASDKSAPSSSSGNNPPSSDYQPVFETHQPTHEVKNISQPEVTSQASKKSAPSSSFGYSPLSSFRLSANIHW</sequence>
<name>A0A834BP01_ORYME</name>
<evidence type="ECO:0000256" key="2">
    <source>
        <dbReference type="SAM" id="Phobius"/>
    </source>
</evidence>